<protein>
    <submittedName>
        <fullName evidence="9">Carboxyl-terminal processing protease</fullName>
    </submittedName>
</protein>
<dbReference type="GO" id="GO:0006508">
    <property type="term" value="P:proteolysis"/>
    <property type="evidence" value="ECO:0007669"/>
    <property type="project" value="UniProtKB-KW"/>
</dbReference>
<evidence type="ECO:0000256" key="4">
    <source>
        <dbReference type="ARBA" id="ARBA00022825"/>
    </source>
</evidence>
<name>A0ABR4WNZ8_9FUSO</name>
<dbReference type="GO" id="GO:0008233">
    <property type="term" value="F:peptidase activity"/>
    <property type="evidence" value="ECO:0007669"/>
    <property type="project" value="UniProtKB-KW"/>
</dbReference>
<dbReference type="InterPro" id="IPR041489">
    <property type="entry name" value="PDZ_6"/>
</dbReference>
<keyword evidence="2 5" id="KW-0645">Protease</keyword>
<dbReference type="SUPFAM" id="SSF52096">
    <property type="entry name" value="ClpP/crotonase"/>
    <property type="match status" value="1"/>
</dbReference>
<evidence type="ECO:0000256" key="6">
    <source>
        <dbReference type="SAM" id="MobiDB-lite"/>
    </source>
</evidence>
<dbReference type="PANTHER" id="PTHR32060:SF30">
    <property type="entry name" value="CARBOXY-TERMINAL PROCESSING PROTEASE CTPA"/>
    <property type="match status" value="1"/>
</dbReference>
<evidence type="ECO:0000256" key="3">
    <source>
        <dbReference type="ARBA" id="ARBA00022801"/>
    </source>
</evidence>
<dbReference type="Proteomes" id="UP000003301">
    <property type="component" value="Unassembled WGS sequence"/>
</dbReference>
<dbReference type="RefSeq" id="WP_008793413.1">
    <property type="nucleotide sequence ID" value="NZ_KN173677.1"/>
</dbReference>
<evidence type="ECO:0000256" key="2">
    <source>
        <dbReference type="ARBA" id="ARBA00022670"/>
    </source>
</evidence>
<dbReference type="InterPro" id="IPR036034">
    <property type="entry name" value="PDZ_sf"/>
</dbReference>
<dbReference type="NCBIfam" id="TIGR00225">
    <property type="entry name" value="prc"/>
    <property type="match status" value="1"/>
</dbReference>
<feature type="region of interest" description="Disordered" evidence="6">
    <location>
        <begin position="56"/>
        <end position="77"/>
    </location>
</feature>
<dbReference type="Gene3D" id="3.30.750.44">
    <property type="match status" value="1"/>
</dbReference>
<keyword evidence="4 5" id="KW-0720">Serine protease</keyword>
<proteinExistence type="inferred from homology"/>
<dbReference type="Gene3D" id="2.30.42.10">
    <property type="match status" value="1"/>
</dbReference>
<dbReference type="InterPro" id="IPR005151">
    <property type="entry name" value="Tail-specific_protease"/>
</dbReference>
<dbReference type="Pfam" id="PF22694">
    <property type="entry name" value="CtpB_N-like"/>
    <property type="match status" value="1"/>
</dbReference>
<dbReference type="CDD" id="cd07560">
    <property type="entry name" value="Peptidase_S41_CPP"/>
    <property type="match status" value="1"/>
</dbReference>
<evidence type="ECO:0000313" key="10">
    <source>
        <dbReference type="Proteomes" id="UP000003301"/>
    </source>
</evidence>
<evidence type="ECO:0000256" key="5">
    <source>
        <dbReference type="RuleBase" id="RU004404"/>
    </source>
</evidence>
<evidence type="ECO:0000256" key="7">
    <source>
        <dbReference type="SAM" id="SignalP"/>
    </source>
</evidence>
<dbReference type="EMBL" id="ACDC03000007">
    <property type="protein sequence ID" value="KGE63457.1"/>
    <property type="molecule type" value="Genomic_DNA"/>
</dbReference>
<dbReference type="SUPFAM" id="SSF50156">
    <property type="entry name" value="PDZ domain-like"/>
    <property type="match status" value="1"/>
</dbReference>
<feature type="domain" description="PDZ" evidence="8">
    <location>
        <begin position="107"/>
        <end position="176"/>
    </location>
</feature>
<keyword evidence="10" id="KW-1185">Reference proteome</keyword>
<dbReference type="Pfam" id="PF03572">
    <property type="entry name" value="Peptidase_S41"/>
    <property type="match status" value="1"/>
</dbReference>
<organism evidence="9 10">
    <name type="scientific">Fusobacterium periodonticum 2_1_31</name>
    <dbReference type="NCBI Taxonomy" id="469599"/>
    <lineage>
        <taxon>Bacteria</taxon>
        <taxon>Fusobacteriati</taxon>
        <taxon>Fusobacteriota</taxon>
        <taxon>Fusobacteriia</taxon>
        <taxon>Fusobacteriales</taxon>
        <taxon>Fusobacteriaceae</taxon>
        <taxon>Fusobacterium</taxon>
    </lineage>
</organism>
<dbReference type="SMART" id="SM00245">
    <property type="entry name" value="TSPc"/>
    <property type="match status" value="1"/>
</dbReference>
<evidence type="ECO:0000256" key="1">
    <source>
        <dbReference type="ARBA" id="ARBA00009179"/>
    </source>
</evidence>
<dbReference type="CDD" id="cd06782">
    <property type="entry name" value="cpPDZ_CPP-like"/>
    <property type="match status" value="1"/>
</dbReference>
<dbReference type="InterPro" id="IPR001478">
    <property type="entry name" value="PDZ"/>
</dbReference>
<dbReference type="Gene3D" id="3.90.226.10">
    <property type="entry name" value="2-enoyl-CoA Hydratase, Chain A, domain 1"/>
    <property type="match status" value="1"/>
</dbReference>
<evidence type="ECO:0000313" key="9">
    <source>
        <dbReference type="EMBL" id="KGE63457.1"/>
    </source>
</evidence>
<feature type="chain" id="PRO_5047444377" evidence="7">
    <location>
        <begin position="23"/>
        <end position="448"/>
    </location>
</feature>
<dbReference type="InterPro" id="IPR055210">
    <property type="entry name" value="CtpA/B_N"/>
</dbReference>
<reference evidence="9" key="1">
    <citation type="submission" date="2013-05" db="EMBL/GenBank/DDBJ databases">
        <title>The Genome Sequence of Fusobacterium sp. 2_1_31.</title>
        <authorList>
            <consortium name="The Broad Institute Genomics Platform"/>
            <person name="Earl A."/>
            <person name="Ward D."/>
            <person name="Feldgarden M."/>
            <person name="Gevers D."/>
            <person name="Ambrose C."/>
            <person name="Strauss J."/>
            <person name="Allen-Vercoe E."/>
            <person name="Walker B."/>
            <person name="Young S."/>
            <person name="Zeng Q."/>
            <person name="Gargeya S."/>
            <person name="Fitzgerald M."/>
            <person name="Haas B."/>
            <person name="Abouelleil A."/>
            <person name="Allen A.W."/>
            <person name="Alvarado L."/>
            <person name="Arachchi H.M."/>
            <person name="Berlin A.M."/>
            <person name="Chapman S.B."/>
            <person name="Gainer-Dewar J."/>
            <person name="Goldberg J."/>
            <person name="Griggs A."/>
            <person name="Gujja S."/>
            <person name="Hansen M."/>
            <person name="Howarth C."/>
            <person name="Imamovic A."/>
            <person name="Ireland A."/>
            <person name="Larimer J."/>
            <person name="McCowan C."/>
            <person name="Murphy C."/>
            <person name="Pearson M."/>
            <person name="Poon T.W."/>
            <person name="Priest M."/>
            <person name="Roberts A."/>
            <person name="Saif S."/>
            <person name="Shea T."/>
            <person name="Sisk P."/>
            <person name="Sykes S."/>
            <person name="Wortman J."/>
            <person name="Nusbaum C."/>
            <person name="Birren B."/>
        </authorList>
    </citation>
    <scope>NUCLEOTIDE SEQUENCE</scope>
    <source>
        <strain evidence="9">2_1_31</strain>
    </source>
</reference>
<sequence>MKVSLRKAAMVLMIAISGLSFSDDDRTGFLSNMRELKEISDIMDVIQDSYVENANAHKNKEEKNKKTPQAAQKSTKVTKKSLMQGALKGMLESLDDPHSVYFTREELRSFQEDIKGKYVGVGMVIQKKVGEPLTVVSPIEDGPAYKAGIKPKDQIVEIDGESTYNLTSEEASKRLKGKANTSVKVKVYREANKLTKVFELKRETIELKYVKSKMLEGGIGYLRLTQFGDNVYPDMKKALEGLQAKGMKALILDLRSNPGGELGQSIKIASMFIEKGKIVSTRQKKGEETVYSREGKYFGNFPMVVLINGGSASASEIVSGALKDYKRATLIGEKSFGKGSVQTLLPLPDGDGIKITIAKYYTPNGISIDGTGIEPDKKVEDKDYYLISDGTITNIDENQQKENKKEIIKEVKGEKAAKEVDTHKDIQLEAAIKFLNTPTQKNIPSPKK</sequence>
<dbReference type="PROSITE" id="PS50106">
    <property type="entry name" value="PDZ"/>
    <property type="match status" value="1"/>
</dbReference>
<dbReference type="Pfam" id="PF17820">
    <property type="entry name" value="PDZ_6"/>
    <property type="match status" value="1"/>
</dbReference>
<feature type="signal peptide" evidence="7">
    <location>
        <begin position="1"/>
        <end position="22"/>
    </location>
</feature>
<dbReference type="InterPro" id="IPR029045">
    <property type="entry name" value="ClpP/crotonase-like_dom_sf"/>
</dbReference>
<comment type="similarity">
    <text evidence="1 5">Belongs to the peptidase S41A family.</text>
</comment>
<comment type="caution">
    <text evidence="9">The sequence shown here is derived from an EMBL/GenBank/DDBJ whole genome shotgun (WGS) entry which is preliminary data.</text>
</comment>
<dbReference type="PANTHER" id="PTHR32060">
    <property type="entry name" value="TAIL-SPECIFIC PROTEASE"/>
    <property type="match status" value="1"/>
</dbReference>
<gene>
    <name evidence="9" type="ORF">FSAG_000400</name>
</gene>
<keyword evidence="3 5" id="KW-0378">Hydrolase</keyword>
<evidence type="ECO:0000259" key="8">
    <source>
        <dbReference type="PROSITE" id="PS50106"/>
    </source>
</evidence>
<accession>A0ABR4WNZ8</accession>
<dbReference type="InterPro" id="IPR004447">
    <property type="entry name" value="Peptidase_S41A"/>
</dbReference>
<keyword evidence="7" id="KW-0732">Signal</keyword>
<dbReference type="SMART" id="SM00228">
    <property type="entry name" value="PDZ"/>
    <property type="match status" value="1"/>
</dbReference>